<keyword evidence="2" id="KW-1185">Reference proteome</keyword>
<sequence length="47" mass="5338">MFVHAAELVAAVDYWMNFYNTRRRHSTIGILSPTDYEQSLTATSMAA</sequence>
<dbReference type="Proteomes" id="UP000627573">
    <property type="component" value="Unassembled WGS sequence"/>
</dbReference>
<evidence type="ECO:0000313" key="1">
    <source>
        <dbReference type="EMBL" id="MBH5144749.1"/>
    </source>
</evidence>
<dbReference type="SUPFAM" id="SSF53098">
    <property type="entry name" value="Ribonuclease H-like"/>
    <property type="match status" value="1"/>
</dbReference>
<evidence type="ECO:0000313" key="2">
    <source>
        <dbReference type="Proteomes" id="UP000627573"/>
    </source>
</evidence>
<name>A0A8I1D8H8_RHOER</name>
<organism evidence="1 2">
    <name type="scientific">Rhodococcus erythropolis</name>
    <name type="common">Arthrobacter picolinophilus</name>
    <dbReference type="NCBI Taxonomy" id="1833"/>
    <lineage>
        <taxon>Bacteria</taxon>
        <taxon>Bacillati</taxon>
        <taxon>Actinomycetota</taxon>
        <taxon>Actinomycetes</taxon>
        <taxon>Mycobacteriales</taxon>
        <taxon>Nocardiaceae</taxon>
        <taxon>Rhodococcus</taxon>
        <taxon>Rhodococcus erythropolis group</taxon>
    </lineage>
</organism>
<dbReference type="GO" id="GO:0015074">
    <property type="term" value="P:DNA integration"/>
    <property type="evidence" value="ECO:0007669"/>
    <property type="project" value="InterPro"/>
</dbReference>
<reference evidence="1 2" key="1">
    <citation type="submission" date="2020-12" db="EMBL/GenBank/DDBJ databases">
        <title>Draft genome sequence of furan degrading bacterial strain FUR100.</title>
        <authorList>
            <person name="Woiski C."/>
        </authorList>
    </citation>
    <scope>NUCLEOTIDE SEQUENCE [LARGE SCALE GENOMIC DNA]</scope>
    <source>
        <strain evidence="1 2">FUR100</strain>
    </source>
</reference>
<accession>A0A8I1D8H8</accession>
<gene>
    <name evidence="1" type="ORF">I3517_19300</name>
</gene>
<evidence type="ECO:0008006" key="3">
    <source>
        <dbReference type="Google" id="ProtNLM"/>
    </source>
</evidence>
<dbReference type="EMBL" id="JAECSB010000068">
    <property type="protein sequence ID" value="MBH5144749.1"/>
    <property type="molecule type" value="Genomic_DNA"/>
</dbReference>
<dbReference type="InterPro" id="IPR012337">
    <property type="entry name" value="RNaseH-like_sf"/>
</dbReference>
<protein>
    <recommendedName>
        <fullName evidence="3">Integrase catalytic domain-containing protein</fullName>
    </recommendedName>
</protein>
<dbReference type="AlphaFoldDB" id="A0A8I1D8H8"/>
<proteinExistence type="predicted"/>
<comment type="caution">
    <text evidence="1">The sequence shown here is derived from an EMBL/GenBank/DDBJ whole genome shotgun (WGS) entry which is preliminary data.</text>
</comment>